<feature type="compositionally biased region" description="Low complexity" evidence="1">
    <location>
        <begin position="639"/>
        <end position="648"/>
    </location>
</feature>
<keyword evidence="3" id="KW-1185">Reference proteome</keyword>
<sequence length="1263" mass="134922">MTTAVLLPLRLETRFDGNKLRLRVIPDEPWFDRHDPLPSAAELRSLERFLAVAGDDHKRPEARGAWRVFAAEHGPGRAAWLVRTFPPDPGLGSGRVARPDRLREDSLFTELVDFPDQLQVWLARGGERPAHATTLLLVDPSKRRMDPGDPDDPEERRWWESWDVAVEAGLATEIDLGERTDDIDALYVVGLGSMTPATLFARHRDAGRLGLLAPGTPTNTVNGAAAADLGQDPMPWLELLHRSAVPRERQISLALTGDRELLGPLPGDPRPHQTRARLLLTGLWPALCGHTLTDVLGLGQAVDRVAAWAANNVDPLGPYPTLRVGSQPYGLLPATSVADWVPAEDDPPAEDMLRGPLVTLRARWAEAARSSGRGTVHGASAEHLLELLARPPASPGYALRRMHPTELWFTGLLGTNHAITWPGLIAEWERTYPLVAELGIRPRRRYSARGTHHSLQLPLVTPIGLSEGEIAGGLLGSLVRLAGQTPTAFASTRTVTEAVGQRLSSLLLRLAVYSLQVALGDIGRHKLGVPAGTLDPVAARPDVPQVLSEWIRAVTPDDLAADTEPAIALRRLTDALETLGEVPDTDLERVLPATIDCASHRIDPWVVGIARRRLQSLSSRPPRLGGYGWVDRPRPGRPGPTAGGLLPAPSHPQALTAALIRDRAINDPEPGRWHMDVTSDRVRRAARLADEVRGGAHPAEVLGREVERAVGDPITIETLRDLFPIRDEHRGRRVCDGQRVLAANLAPLRLPVDVLDELARLREAVEVYADLLVAEAVHHVVDGRAALAGAALDAAAGLARPPVLDVLQTRRDGRAVQTTCLTALPDVTAPSLPDDPLALAETRPARVGDPATAALLIARLGPASQWRWQLSLPDGTTATIRLADLGLEPADALALPLGTLERLLTETASGSGTTVTDRDGGIRYERAVRLVALLGRIPAVAEDTTETPTAIPADATGAEVAELRERLGKLRAIAHALTDRLTAASGAGADERRAVLRLATGWGIAPEPDPAAVDPLADQIHRAHRQLQERLAAAPDDAAAEALDPAGLAAAIAALSSPTGQIAILGRLRRDALPPLHDVAAVDSDGGGLNTAWLSHVAPVRPPLARLEAFQLAAGTPAGSGPPWTPWTNRPADPWQTDPEDNRRLVVAYAPPDVNLAEAAPDRILAVGLLDRFAETIPSAEHTATAAFGFDAPGARAPQAILLAVPPDPDRPLDEATLVSIVAETRELAHARMATPADLDEIAGVAPLPLLPATGDTSSGLEI</sequence>
<organism evidence="2 3">
    <name type="scientific">Geodermatophilus amargosae</name>
    <dbReference type="NCBI Taxonomy" id="1296565"/>
    <lineage>
        <taxon>Bacteria</taxon>
        <taxon>Bacillati</taxon>
        <taxon>Actinomycetota</taxon>
        <taxon>Actinomycetes</taxon>
        <taxon>Geodermatophilales</taxon>
        <taxon>Geodermatophilaceae</taxon>
        <taxon>Geodermatophilus</taxon>
    </lineage>
</organism>
<dbReference type="Proteomes" id="UP000199546">
    <property type="component" value="Unassembled WGS sequence"/>
</dbReference>
<evidence type="ECO:0000256" key="1">
    <source>
        <dbReference type="SAM" id="MobiDB-lite"/>
    </source>
</evidence>
<proteinExistence type="predicted"/>
<dbReference type="EMBL" id="FPBA01000021">
    <property type="protein sequence ID" value="SFT98154.1"/>
    <property type="molecule type" value="Genomic_DNA"/>
</dbReference>
<accession>A0A1I7CFG3</accession>
<dbReference type="OrthoDB" id="9757728at2"/>
<name>A0A1I7CFG3_9ACTN</name>
<gene>
    <name evidence="2" type="ORF">SAMN05660657_04401</name>
</gene>
<dbReference type="AlphaFoldDB" id="A0A1I7CFG3"/>
<reference evidence="3" key="1">
    <citation type="submission" date="2016-10" db="EMBL/GenBank/DDBJ databases">
        <authorList>
            <person name="Varghese N."/>
            <person name="Submissions S."/>
        </authorList>
    </citation>
    <scope>NUCLEOTIDE SEQUENCE [LARGE SCALE GENOMIC DNA]</scope>
    <source>
        <strain evidence="3">DSM 46136</strain>
    </source>
</reference>
<evidence type="ECO:0000313" key="2">
    <source>
        <dbReference type="EMBL" id="SFT98154.1"/>
    </source>
</evidence>
<protein>
    <submittedName>
        <fullName evidence="2">Uncharacterized protein</fullName>
    </submittedName>
</protein>
<dbReference type="RefSeq" id="WP_093582853.1">
    <property type="nucleotide sequence ID" value="NZ_FPBA01000021.1"/>
</dbReference>
<dbReference type="STRING" id="1296565.SAMN05660657_04401"/>
<evidence type="ECO:0000313" key="3">
    <source>
        <dbReference type="Proteomes" id="UP000199546"/>
    </source>
</evidence>
<feature type="region of interest" description="Disordered" evidence="1">
    <location>
        <begin position="625"/>
        <end position="648"/>
    </location>
</feature>